<comment type="caution">
    <text evidence="4">The sequence shown here is derived from an EMBL/GenBank/DDBJ whole genome shotgun (WGS) entry which is preliminary data.</text>
</comment>
<dbReference type="PANTHER" id="PTHR43046">
    <property type="entry name" value="GDP-MANNOSE MANNOSYL HYDROLASE"/>
    <property type="match status" value="1"/>
</dbReference>
<evidence type="ECO:0000256" key="1">
    <source>
        <dbReference type="ARBA" id="ARBA00001946"/>
    </source>
</evidence>
<accession>A0ABP8VCM5</accession>
<reference evidence="5" key="1">
    <citation type="journal article" date="2019" name="Int. J. Syst. Evol. Microbiol.">
        <title>The Global Catalogue of Microorganisms (GCM) 10K type strain sequencing project: providing services to taxonomists for standard genome sequencing and annotation.</title>
        <authorList>
            <consortium name="The Broad Institute Genomics Platform"/>
            <consortium name="The Broad Institute Genome Sequencing Center for Infectious Disease"/>
            <person name="Wu L."/>
            <person name="Ma J."/>
        </authorList>
    </citation>
    <scope>NUCLEOTIDE SEQUENCE [LARGE SCALE GENOMIC DNA]</scope>
    <source>
        <strain evidence="5">JCM 18126</strain>
    </source>
</reference>
<dbReference type="PROSITE" id="PS51462">
    <property type="entry name" value="NUDIX"/>
    <property type="match status" value="1"/>
</dbReference>
<keyword evidence="5" id="KW-1185">Reference proteome</keyword>
<proteinExistence type="predicted"/>
<dbReference type="PANTHER" id="PTHR43046:SF16">
    <property type="entry name" value="ADP-RIBOSE PYROPHOSPHATASE YJHB-RELATED"/>
    <property type="match status" value="1"/>
</dbReference>
<dbReference type="CDD" id="cd04672">
    <property type="entry name" value="NUDIX_CDP-Chase_like"/>
    <property type="match status" value="1"/>
</dbReference>
<evidence type="ECO:0000313" key="5">
    <source>
        <dbReference type="Proteomes" id="UP001501195"/>
    </source>
</evidence>
<dbReference type="GO" id="GO:0016787">
    <property type="term" value="F:hydrolase activity"/>
    <property type="evidence" value="ECO:0007669"/>
    <property type="project" value="UniProtKB-KW"/>
</dbReference>
<dbReference type="InterPro" id="IPR059176">
    <property type="entry name" value="UDP-X_N"/>
</dbReference>
<dbReference type="InterPro" id="IPR000086">
    <property type="entry name" value="NUDIX_hydrolase_dom"/>
</dbReference>
<feature type="domain" description="Nudix hydrolase" evidence="3">
    <location>
        <begin position="89"/>
        <end position="218"/>
    </location>
</feature>
<dbReference type="EMBL" id="BAABIL010000630">
    <property type="protein sequence ID" value="GAA4658318.1"/>
    <property type="molecule type" value="Genomic_DNA"/>
</dbReference>
<evidence type="ECO:0000313" key="4">
    <source>
        <dbReference type="EMBL" id="GAA4658318.1"/>
    </source>
</evidence>
<sequence length="231" mass="25336">MSGAPEPDQVDALAAADLPPGERIRRAAVLLAGLAQSGLAFTADDPAKDYDTSRYTLMRQLAAEVLAAQSGADRDELLVELGRDSGYATPKVDVRAAVLDERERFLLMRERSDGRWSLPGGWADPGDRPGQAAEREVLEETGHPVRAVKLVAVWDRDARGHTPPLPVAVHKLFFLCERTGEPRAPQTLETLDVGWFGIDELPPLSLGRVLPSELEVLLAHHRDRSLPTEWD</sequence>
<organism evidence="4 5">
    <name type="scientific">Kineococcus glutinatus</name>
    <dbReference type="NCBI Taxonomy" id="1070872"/>
    <lineage>
        <taxon>Bacteria</taxon>
        <taxon>Bacillati</taxon>
        <taxon>Actinomycetota</taxon>
        <taxon>Actinomycetes</taxon>
        <taxon>Kineosporiales</taxon>
        <taxon>Kineosporiaceae</taxon>
        <taxon>Kineococcus</taxon>
    </lineage>
</organism>
<dbReference type="Proteomes" id="UP001501195">
    <property type="component" value="Unassembled WGS sequence"/>
</dbReference>
<evidence type="ECO:0000259" key="3">
    <source>
        <dbReference type="PROSITE" id="PS51462"/>
    </source>
</evidence>
<dbReference type="Pfam" id="PF00293">
    <property type="entry name" value="NUDIX"/>
    <property type="match status" value="1"/>
</dbReference>
<dbReference type="SUPFAM" id="SSF55811">
    <property type="entry name" value="Nudix"/>
    <property type="match status" value="1"/>
</dbReference>
<dbReference type="RefSeq" id="WP_345713831.1">
    <property type="nucleotide sequence ID" value="NZ_BAABIL010000630.1"/>
</dbReference>
<gene>
    <name evidence="4" type="ORF">GCM10023225_32540</name>
</gene>
<dbReference type="InterPro" id="IPR015797">
    <property type="entry name" value="NUDIX_hydrolase-like_dom_sf"/>
</dbReference>
<name>A0ABP8VCM5_9ACTN</name>
<dbReference type="Gene3D" id="3.90.79.10">
    <property type="entry name" value="Nucleoside Triphosphate Pyrophosphohydrolase"/>
    <property type="match status" value="1"/>
</dbReference>
<protein>
    <submittedName>
        <fullName evidence="4">NUDIX hydrolase</fullName>
    </submittedName>
</protein>
<dbReference type="Pfam" id="PF12535">
    <property type="entry name" value="Nudix_N"/>
    <property type="match status" value="1"/>
</dbReference>
<evidence type="ECO:0000256" key="2">
    <source>
        <dbReference type="ARBA" id="ARBA00022801"/>
    </source>
</evidence>
<comment type="cofactor">
    <cofactor evidence="1">
        <name>Mg(2+)</name>
        <dbReference type="ChEBI" id="CHEBI:18420"/>
    </cofactor>
</comment>
<keyword evidence="2 4" id="KW-0378">Hydrolase</keyword>